<evidence type="ECO:0000313" key="2">
    <source>
        <dbReference type="EMBL" id="WZN64643.1"/>
    </source>
</evidence>
<organism evidence="2 3">
    <name type="scientific">Chloropicon roscoffensis</name>
    <dbReference type="NCBI Taxonomy" id="1461544"/>
    <lineage>
        <taxon>Eukaryota</taxon>
        <taxon>Viridiplantae</taxon>
        <taxon>Chlorophyta</taxon>
        <taxon>Chloropicophyceae</taxon>
        <taxon>Chloropicales</taxon>
        <taxon>Chloropicaceae</taxon>
        <taxon>Chloropicon</taxon>
    </lineage>
</organism>
<reference evidence="2 3" key="1">
    <citation type="submission" date="2024-03" db="EMBL/GenBank/DDBJ databases">
        <title>Complete genome sequence of the green alga Chloropicon roscoffensis RCC1871.</title>
        <authorList>
            <person name="Lemieux C."/>
            <person name="Pombert J.-F."/>
            <person name="Otis C."/>
            <person name="Turmel M."/>
        </authorList>
    </citation>
    <scope>NUCLEOTIDE SEQUENCE [LARGE SCALE GENOMIC DNA]</scope>
    <source>
        <strain evidence="2 3">RCC1871</strain>
    </source>
</reference>
<proteinExistence type="predicted"/>
<accession>A0AAX4PEM7</accession>
<sequence length="401" mass="44243">MAATATATAKKGGRQRPSFGRNMRVFVLDTSAWSGIKDQDLRLNDSSERSTRPGLETRLTSQVAAMKTMCCSELPHDVGVVRMGSVGASVEFEISRRWHCLKRARGATMEAGEQFLGAFYKHSPPKMADAAILEGQGYLCRYRPDPDPVEEEPAAPDPRRLARALRLALAELKRVGFASWKETDLFVRTEDCARVTVFLCSPPVGLTPEMEDLEAACKELSRADVEVEIILHPNAYPASFDRFRRASPTEGDAAGSLPASLARLRCDDEDLGVLRSAIDKNLNHSIATDSFVTTLSMYSKTYFCLDTPEDLRLRWRMCFPFIQTEGAGVQYPRILETAMWEGTGSRRSRRSSRSSPDGMDDESLEDDDPDCDGAKFLKPPPRFSAGSSPSTSPSAKVVALN</sequence>
<feature type="compositionally biased region" description="Low complexity" evidence="1">
    <location>
        <begin position="384"/>
        <end position="395"/>
    </location>
</feature>
<keyword evidence="3" id="KW-1185">Reference proteome</keyword>
<feature type="compositionally biased region" description="Acidic residues" evidence="1">
    <location>
        <begin position="358"/>
        <end position="371"/>
    </location>
</feature>
<protein>
    <submittedName>
        <fullName evidence="2">Uncharacterized protein</fullName>
    </submittedName>
</protein>
<dbReference type="EMBL" id="CP151510">
    <property type="protein sequence ID" value="WZN64643.1"/>
    <property type="molecule type" value="Genomic_DNA"/>
</dbReference>
<dbReference type="Proteomes" id="UP001472866">
    <property type="component" value="Chromosome 10"/>
</dbReference>
<dbReference type="AlphaFoldDB" id="A0AAX4PEM7"/>
<gene>
    <name evidence="2" type="ORF">HKI87_10g62000</name>
</gene>
<feature type="region of interest" description="Disordered" evidence="1">
    <location>
        <begin position="342"/>
        <end position="401"/>
    </location>
</feature>
<name>A0AAX4PEM7_9CHLO</name>
<evidence type="ECO:0000313" key="3">
    <source>
        <dbReference type="Proteomes" id="UP001472866"/>
    </source>
</evidence>
<evidence type="ECO:0000256" key="1">
    <source>
        <dbReference type="SAM" id="MobiDB-lite"/>
    </source>
</evidence>